<organism evidence="1 2">
    <name type="scientific">Methanospirillum purgamenti</name>
    <dbReference type="NCBI Taxonomy" id="2834276"/>
    <lineage>
        <taxon>Archaea</taxon>
        <taxon>Methanobacteriati</taxon>
        <taxon>Methanobacteriota</taxon>
        <taxon>Stenosarchaea group</taxon>
        <taxon>Methanomicrobia</taxon>
        <taxon>Methanomicrobiales</taxon>
        <taxon>Methanospirillaceae</taxon>
        <taxon>Methanospirillum</taxon>
    </lineage>
</organism>
<sequence>MIPSLACASEPGIKVVLKNHDGTEIISEKEFSFSEINTTMTSTGAPGGILLSFQGPTFDPENLWDPEESKNIDNLKTRIIGVPIKELLENSEIPENSINVTFVADDGFKKTLPAVNIYNPPDVQGEPILAYWYEDAGLLPEESGYRLYFDAPDGVYGNSDMQNSLPDDYYHYFLNSADKTAYPSAKGLSVAKIIQIEIQMSD</sequence>
<gene>
    <name evidence="1" type="ORF">KHC33_14520</name>
</gene>
<evidence type="ECO:0000313" key="2">
    <source>
        <dbReference type="Proteomes" id="UP000680656"/>
    </source>
</evidence>
<dbReference type="RefSeq" id="WP_214419331.1">
    <property type="nucleotide sequence ID" value="NZ_CP075546.1"/>
</dbReference>
<keyword evidence="2" id="KW-1185">Reference proteome</keyword>
<dbReference type="Proteomes" id="UP000680656">
    <property type="component" value="Chromosome"/>
</dbReference>
<dbReference type="GeneID" id="65098422"/>
<evidence type="ECO:0000313" key="1">
    <source>
        <dbReference type="EMBL" id="QVV88522.1"/>
    </source>
</evidence>
<accession>A0A8E7AVT5</accession>
<name>A0A8E7AVT5_9EURY</name>
<dbReference type="EMBL" id="CP075546">
    <property type="protein sequence ID" value="QVV88522.1"/>
    <property type="molecule type" value="Genomic_DNA"/>
</dbReference>
<dbReference type="AlphaFoldDB" id="A0A8E7AVT5"/>
<protein>
    <submittedName>
        <fullName evidence="1">Uncharacterized protein</fullName>
    </submittedName>
</protein>
<proteinExistence type="predicted"/>
<reference evidence="1 2" key="1">
    <citation type="submission" date="2021-05" db="EMBL/GenBank/DDBJ databases">
        <title>A novel Methanospirillum isolate from a pyrite-forming mixed culture.</title>
        <authorList>
            <person name="Bunk B."/>
            <person name="Sproer C."/>
            <person name="Spring S."/>
            <person name="Pester M."/>
        </authorList>
    </citation>
    <scope>NUCLEOTIDE SEQUENCE [LARGE SCALE GENOMIC DNA]</scope>
    <source>
        <strain evidence="1 2">J.3.6.1-F.2.7.3</strain>
    </source>
</reference>
<dbReference type="KEGG" id="mrtj:KHC33_14520"/>